<accession>A0A0B7I3X7</accession>
<gene>
    <name evidence="1" type="ORF">CCAND93_250020</name>
</gene>
<dbReference type="Proteomes" id="UP000038200">
    <property type="component" value="Unassembled WGS sequence"/>
</dbReference>
<reference evidence="1 2" key="1">
    <citation type="submission" date="2015-01" db="EMBL/GenBank/DDBJ databases">
        <authorList>
            <person name="MANFREDI Pablo"/>
        </authorList>
    </citation>
    <scope>NUCLEOTIDE SEQUENCE [LARGE SCALE GENOMIC DNA]</scope>
    <source>
        <strain evidence="1 2">CcD93</strain>
    </source>
</reference>
<dbReference type="OrthoDB" id="708275at2"/>
<evidence type="ECO:0008006" key="3">
    <source>
        <dbReference type="Google" id="ProtNLM"/>
    </source>
</evidence>
<protein>
    <recommendedName>
        <fullName evidence="3">Lipocalin-like domain-containing protein</fullName>
    </recommendedName>
</protein>
<sequence length="146" mass="16234">MKHLFYSLFLILTVSCSKSDTSDYATESSEKGIIGKWRLVEVHSSDGTPQVNKVDVSSENYVVVFDANGNVESVDFPCVGKYNFDSNASGNLGNNLVVTFDKCKSNKSFSYSINGLANARISDYNYLILNVANCDEPCTRVYRRLK</sequence>
<name>A0A0B7I3X7_9FLAO</name>
<dbReference type="EMBL" id="CDOL01000168">
    <property type="protein sequence ID" value="CEN52483.1"/>
    <property type="molecule type" value="Genomic_DNA"/>
</dbReference>
<proteinExistence type="predicted"/>
<evidence type="ECO:0000313" key="1">
    <source>
        <dbReference type="EMBL" id="CEN52483.1"/>
    </source>
</evidence>
<dbReference type="AlphaFoldDB" id="A0A0B7I3X7"/>
<organism evidence="1 2">
    <name type="scientific">Capnocytophaga canis</name>
    <dbReference type="NCBI Taxonomy" id="1848903"/>
    <lineage>
        <taxon>Bacteria</taxon>
        <taxon>Pseudomonadati</taxon>
        <taxon>Bacteroidota</taxon>
        <taxon>Flavobacteriia</taxon>
        <taxon>Flavobacteriales</taxon>
        <taxon>Flavobacteriaceae</taxon>
        <taxon>Capnocytophaga</taxon>
    </lineage>
</organism>
<dbReference type="PROSITE" id="PS51257">
    <property type="entry name" value="PROKAR_LIPOPROTEIN"/>
    <property type="match status" value="1"/>
</dbReference>
<dbReference type="RefSeq" id="WP_042007166.1">
    <property type="nucleotide sequence ID" value="NZ_CDOH01000127.1"/>
</dbReference>
<evidence type="ECO:0000313" key="2">
    <source>
        <dbReference type="Proteomes" id="UP000038200"/>
    </source>
</evidence>